<feature type="chain" id="PRO_5020450578" description="alpha-L-fucosidase" evidence="8">
    <location>
        <begin position="27"/>
        <end position="548"/>
    </location>
</feature>
<dbReference type="GO" id="GO:0005764">
    <property type="term" value="C:lysosome"/>
    <property type="evidence" value="ECO:0007669"/>
    <property type="project" value="TreeGrafter"/>
</dbReference>
<feature type="signal peptide" evidence="8">
    <location>
        <begin position="1"/>
        <end position="26"/>
    </location>
</feature>
<dbReference type="GO" id="GO:0004560">
    <property type="term" value="F:alpha-L-fucosidase activity"/>
    <property type="evidence" value="ECO:0007669"/>
    <property type="project" value="InterPro"/>
</dbReference>
<dbReference type="KEGG" id="stha:NCTC11429_03618"/>
<dbReference type="GO" id="GO:0006004">
    <property type="term" value="P:fucose metabolic process"/>
    <property type="evidence" value="ECO:0007669"/>
    <property type="project" value="InterPro"/>
</dbReference>
<dbReference type="InterPro" id="IPR017853">
    <property type="entry name" value="GH"/>
</dbReference>
<gene>
    <name evidence="11" type="ORF">NCTC11429_03618</name>
</gene>
<dbReference type="InterPro" id="IPR000933">
    <property type="entry name" value="Glyco_hydro_29"/>
</dbReference>
<protein>
    <recommendedName>
        <fullName evidence="3">alpha-L-fucosidase</fullName>
        <ecNumber evidence="3">3.2.1.51</ecNumber>
    </recommendedName>
</protein>
<dbReference type="InterPro" id="IPR031919">
    <property type="entry name" value="Fucosidase_C"/>
</dbReference>
<accession>A0A4U9VWL6</accession>
<reference evidence="11 12" key="1">
    <citation type="submission" date="2019-05" db="EMBL/GenBank/DDBJ databases">
        <authorList>
            <consortium name="Pathogen Informatics"/>
        </authorList>
    </citation>
    <scope>NUCLEOTIDE SEQUENCE [LARGE SCALE GENOMIC DNA]</scope>
    <source>
        <strain evidence="11 12">NCTC11429</strain>
    </source>
</reference>
<evidence type="ECO:0000256" key="7">
    <source>
        <dbReference type="PIRSR" id="PIRSR001092-1"/>
    </source>
</evidence>
<evidence type="ECO:0000256" key="6">
    <source>
        <dbReference type="ARBA" id="ARBA00023295"/>
    </source>
</evidence>
<feature type="site" description="May be important for catalysis" evidence="7">
    <location>
        <position position="358"/>
    </location>
</feature>
<evidence type="ECO:0000313" key="11">
    <source>
        <dbReference type="EMBL" id="VTR48024.1"/>
    </source>
</evidence>
<dbReference type="Gene3D" id="2.60.40.1180">
    <property type="entry name" value="Golgi alpha-mannosidase II"/>
    <property type="match status" value="1"/>
</dbReference>
<dbReference type="InterPro" id="IPR013780">
    <property type="entry name" value="Glyco_hydro_b"/>
</dbReference>
<keyword evidence="5" id="KW-0378">Hydrolase</keyword>
<dbReference type="AlphaFoldDB" id="A0A4U9VWL6"/>
<dbReference type="PIRSF" id="PIRSF001092">
    <property type="entry name" value="Alpha-L-fucosidase"/>
    <property type="match status" value="1"/>
</dbReference>
<dbReference type="EC" id="3.2.1.51" evidence="3"/>
<dbReference type="InterPro" id="IPR057739">
    <property type="entry name" value="Glyco_hydro_29_N"/>
</dbReference>
<feature type="domain" description="Alpha-L-fucosidase C-terminal" evidence="10">
    <location>
        <begin position="466"/>
        <end position="543"/>
    </location>
</feature>
<evidence type="ECO:0000256" key="8">
    <source>
        <dbReference type="SAM" id="SignalP"/>
    </source>
</evidence>
<evidence type="ECO:0000256" key="4">
    <source>
        <dbReference type="ARBA" id="ARBA00022729"/>
    </source>
</evidence>
<proteinExistence type="inferred from homology"/>
<evidence type="ECO:0000259" key="9">
    <source>
        <dbReference type="Pfam" id="PF01120"/>
    </source>
</evidence>
<comment type="function">
    <text evidence="1">Alpha-L-fucosidase is responsible for hydrolyzing the alpha-1,6-linked fucose joined to the reducing-end N-acetylglucosamine of the carbohydrate moieties of glycoproteins.</text>
</comment>
<dbReference type="Pfam" id="PF16757">
    <property type="entry name" value="Fucosidase_C"/>
    <property type="match status" value="1"/>
</dbReference>
<name>A0A4U9VWL6_9SPHI</name>
<evidence type="ECO:0000256" key="3">
    <source>
        <dbReference type="ARBA" id="ARBA00012662"/>
    </source>
</evidence>
<evidence type="ECO:0000256" key="1">
    <source>
        <dbReference type="ARBA" id="ARBA00004071"/>
    </source>
</evidence>
<dbReference type="InterPro" id="IPR016286">
    <property type="entry name" value="FUC_metazoa-typ"/>
</dbReference>
<feature type="domain" description="Glycoside hydrolase family 29 N-terminal" evidence="9">
    <location>
        <begin position="28"/>
        <end position="428"/>
    </location>
</feature>
<evidence type="ECO:0000313" key="12">
    <source>
        <dbReference type="Proteomes" id="UP000308196"/>
    </source>
</evidence>
<comment type="similarity">
    <text evidence="2">Belongs to the glycosyl hydrolase 29 family.</text>
</comment>
<dbReference type="EMBL" id="LR590484">
    <property type="protein sequence ID" value="VTR48024.1"/>
    <property type="molecule type" value="Genomic_DNA"/>
</dbReference>
<keyword evidence="6" id="KW-0326">Glycosidase</keyword>
<dbReference type="SUPFAM" id="SSF51445">
    <property type="entry name" value="(Trans)glycosidases"/>
    <property type="match status" value="1"/>
</dbReference>
<evidence type="ECO:0000259" key="10">
    <source>
        <dbReference type="Pfam" id="PF16757"/>
    </source>
</evidence>
<dbReference type="STRING" id="1123265.GCA_000686625_01246"/>
<dbReference type="Gene3D" id="3.20.20.80">
    <property type="entry name" value="Glycosidases"/>
    <property type="match status" value="1"/>
</dbReference>
<dbReference type="Pfam" id="PF01120">
    <property type="entry name" value="Alpha_L_fucos"/>
    <property type="match status" value="1"/>
</dbReference>
<dbReference type="PANTHER" id="PTHR10030">
    <property type="entry name" value="ALPHA-L-FUCOSIDASE"/>
    <property type="match status" value="1"/>
</dbReference>
<dbReference type="GO" id="GO:0016139">
    <property type="term" value="P:glycoside catabolic process"/>
    <property type="evidence" value="ECO:0007669"/>
    <property type="project" value="TreeGrafter"/>
</dbReference>
<dbReference type="PANTHER" id="PTHR10030:SF37">
    <property type="entry name" value="ALPHA-L-FUCOSIDASE-RELATED"/>
    <property type="match status" value="1"/>
</dbReference>
<keyword evidence="4 8" id="KW-0732">Signal</keyword>
<organism evidence="11 12">
    <name type="scientific">Sphingobacterium thalpophilum</name>
    <dbReference type="NCBI Taxonomy" id="259"/>
    <lineage>
        <taxon>Bacteria</taxon>
        <taxon>Pseudomonadati</taxon>
        <taxon>Bacteroidota</taxon>
        <taxon>Sphingobacteriia</taxon>
        <taxon>Sphingobacteriales</taxon>
        <taxon>Sphingobacteriaceae</taxon>
        <taxon>Sphingobacterium</taxon>
    </lineage>
</organism>
<dbReference type="SMART" id="SM00812">
    <property type="entry name" value="Alpha_L_fucos"/>
    <property type="match status" value="1"/>
</dbReference>
<evidence type="ECO:0000256" key="5">
    <source>
        <dbReference type="ARBA" id="ARBA00022801"/>
    </source>
</evidence>
<dbReference type="Proteomes" id="UP000308196">
    <property type="component" value="Chromosome"/>
</dbReference>
<evidence type="ECO:0000256" key="2">
    <source>
        <dbReference type="ARBA" id="ARBA00007951"/>
    </source>
</evidence>
<sequence>MTTMCKKIFDMLLLITAFAYPAAAHAQQQRHEQAQQGKFQPTWESLAQYEAPEWFRNAKFGIWAHWGPQCQPEQGDWYARGMYDEGSWQYNAHVQRYGHPSVFGFKDIIHTWKAEKWNPERLVALYKKAGAQYFFAMGNHHDNFDLWHSKYQKWNSVNMGPKRDILAAWSKAAKKNKLPFGVSIHSSHAWTWYETSQRADKSGPFQGIPYDGHMTKEDGKGKWWEGYDPQELYRQNHSLSQGSEDVKSLWAQWDWHNGASLPTQDYIDNFYDRTVDMINSYQPDLLYFDDTTLPLWPISNVGLDIAAHFYNSNAKKNNGKLGAVLFGKILSEPQKECLVWDVERGVPDKVQEKAWQTCTCLGSWHYNRSDYENNNYKSSKTVIHMLIDIVSKNGNLLLNVPIKGDGSIDEKEEQVLHEIGEWMQVNKEGIFDTRPWKIFGEGPSAEESKPLNAAGFNEDKEKMYSSRDIRFVQKNNSIYAHIMAWPQDGAISIRSLGRKNKAIEPIVVQSVALLGYDKKLTFQQSDEYLSVKLPAIKPNQISLVLKIN</sequence>